<evidence type="ECO:0000313" key="3">
    <source>
        <dbReference type="Proteomes" id="UP000326354"/>
    </source>
</evidence>
<accession>A0A5S9F2Z1</accession>
<dbReference type="RefSeq" id="WP_151968129.1">
    <property type="nucleotide sequence ID" value="NZ_AP019860.1"/>
</dbReference>
<dbReference type="AlphaFoldDB" id="A0A5S9F2Z1"/>
<gene>
    <name evidence="2" type="ORF">UABAM_02303</name>
</gene>
<feature type="transmembrane region" description="Helical" evidence="1">
    <location>
        <begin position="12"/>
        <end position="35"/>
    </location>
</feature>
<sequence>MLFKKNNKGSTLIIVLIMVILTTALLYGLITLAVFNNRKSNISIENQALFYHAQSGLERLKAIIEAQQQGSNQAQSFDFIEDWANELENDSEPFLTFRGTGNNRFEFVDLQNGNKQSGGGIQNFYVQGDVAEEKPARIYLSIKKLNGSPNFFILEARAWRNNRETKVATVTSVQGLPLTQFARFLSEGSLNPNSSKASYDGQLFVGGTLSHTTSGGKNHNRYFDRVFFGDNWISPEQSGINVDVAGGPYFFNGEPEQSPQDNPVEDLTNSIAGIGAGLPNNDQNFKFDYVADDTLNNSEKGTQSSLWNFYNDVSSGDVEMFRVTGDTKQDGGAPIDFNSLTPAQQDLLRPTNNFTEQNASGETQLPLSSQIDTKMKFYLDQSQSAEQRLRVDIEVTYRSRAGGSFSRIKLRKTNVEVKNDSTFFTRGNSNVRGFYDRRLSVVSTNVANVTGPIIAMNSDGDKRFAVTQVEAESNSPTAALLPLRDNNNKINFIDPVPDVDNSQAQNIRGKDWVGFPDGQGKRFMYMDKLSKNDDDHTYWTPSQIGGESVVPSFGVIAQEQVLLRQPEDFTTDVPNHFKYAQNPEYHVVFVVADGEVHSHEGQNLSVTSSSNNPTPGFGSFSGIDLWPNTVRSSNGSNQGNRNNFLLYGTLVTRGGCLFHSKKKSSLIAYDDRLRQIGPPNVPVLSGTDIAFGSWAVLTNFRANENPEADFSPIQ</sequence>
<evidence type="ECO:0000313" key="2">
    <source>
        <dbReference type="EMBL" id="BBM83948.1"/>
    </source>
</evidence>
<protein>
    <submittedName>
        <fullName evidence="2">Uncharacterized protein</fullName>
    </submittedName>
</protein>
<keyword evidence="1" id="KW-0472">Membrane</keyword>
<keyword evidence="3" id="KW-1185">Reference proteome</keyword>
<organism evidence="2 3">
    <name type="scientific">Uabimicrobium amorphum</name>
    <dbReference type="NCBI Taxonomy" id="2596890"/>
    <lineage>
        <taxon>Bacteria</taxon>
        <taxon>Pseudomonadati</taxon>
        <taxon>Planctomycetota</taxon>
        <taxon>Candidatus Uabimicrobiia</taxon>
        <taxon>Candidatus Uabimicrobiales</taxon>
        <taxon>Candidatus Uabimicrobiaceae</taxon>
        <taxon>Candidatus Uabimicrobium</taxon>
    </lineage>
</organism>
<evidence type="ECO:0000256" key="1">
    <source>
        <dbReference type="SAM" id="Phobius"/>
    </source>
</evidence>
<keyword evidence="1" id="KW-1133">Transmembrane helix</keyword>
<dbReference type="Proteomes" id="UP000326354">
    <property type="component" value="Chromosome"/>
</dbReference>
<dbReference type="EMBL" id="AP019860">
    <property type="protein sequence ID" value="BBM83948.1"/>
    <property type="molecule type" value="Genomic_DNA"/>
</dbReference>
<proteinExistence type="predicted"/>
<dbReference type="KEGG" id="uam:UABAM_02303"/>
<name>A0A5S9F2Z1_UABAM</name>
<keyword evidence="1" id="KW-0812">Transmembrane</keyword>
<reference evidence="2 3" key="1">
    <citation type="submission" date="2019-08" db="EMBL/GenBank/DDBJ databases">
        <title>Complete genome sequence of Candidatus Uab amorphum.</title>
        <authorList>
            <person name="Shiratori T."/>
            <person name="Suzuki S."/>
            <person name="Kakizawa Y."/>
            <person name="Ishida K."/>
        </authorList>
    </citation>
    <scope>NUCLEOTIDE SEQUENCE [LARGE SCALE GENOMIC DNA]</scope>
    <source>
        <strain evidence="2 3">SRT547</strain>
    </source>
</reference>